<keyword evidence="17" id="KW-1185">Reference proteome</keyword>
<evidence type="ECO:0000313" key="17">
    <source>
        <dbReference type="Proteomes" id="UP000019149"/>
    </source>
</evidence>
<keyword evidence="6" id="KW-0904">Protein phosphatase</keyword>
<evidence type="ECO:0000256" key="8">
    <source>
        <dbReference type="ARBA" id="ARBA00023136"/>
    </source>
</evidence>
<dbReference type="SMART" id="SM00194">
    <property type="entry name" value="PTPc"/>
    <property type="match status" value="2"/>
</dbReference>
<protein>
    <recommendedName>
        <fullName evidence="2">protein-tyrosine-phosphatase</fullName>
        <ecNumber evidence="2">3.1.3.48</ecNumber>
    </recommendedName>
</protein>
<feature type="transmembrane region" description="Helical" evidence="12">
    <location>
        <begin position="924"/>
        <end position="950"/>
    </location>
</feature>
<evidence type="ECO:0000259" key="13">
    <source>
        <dbReference type="PROSITE" id="PS50055"/>
    </source>
</evidence>
<dbReference type="OMA" id="WERTSCR"/>
<dbReference type="PROSITE" id="PS00383">
    <property type="entry name" value="TYR_PHOSPHATASE_1"/>
    <property type="match status" value="1"/>
</dbReference>
<dbReference type="EMBL" id="APAU02000239">
    <property type="protein sequence ID" value="EUB54542.1"/>
    <property type="molecule type" value="Genomic_DNA"/>
</dbReference>
<dbReference type="InterPro" id="IPR003595">
    <property type="entry name" value="Tyr_Pase_cat"/>
</dbReference>
<proteinExistence type="predicted"/>
<dbReference type="PRINTS" id="PR00700">
    <property type="entry name" value="PRTYPHPHTASE"/>
</dbReference>
<dbReference type="EC" id="3.1.3.48" evidence="2"/>
<evidence type="ECO:0000256" key="11">
    <source>
        <dbReference type="SAM" id="MobiDB-lite"/>
    </source>
</evidence>
<feature type="region of interest" description="Disordered" evidence="11">
    <location>
        <begin position="959"/>
        <end position="1037"/>
    </location>
</feature>
<reference evidence="16 17" key="1">
    <citation type="journal article" date="2013" name="Nat. Genet.">
        <title>The genome of the hydatid tapeworm Echinococcus granulosus.</title>
        <authorList>
            <person name="Zheng H."/>
            <person name="Zhang W."/>
            <person name="Zhang L."/>
            <person name="Zhang Z."/>
            <person name="Li J."/>
            <person name="Lu G."/>
            <person name="Zhu Y."/>
            <person name="Wang Y."/>
            <person name="Huang Y."/>
            <person name="Liu J."/>
            <person name="Kang H."/>
            <person name="Chen J."/>
            <person name="Wang L."/>
            <person name="Chen A."/>
            <person name="Yu S."/>
            <person name="Gao Z."/>
            <person name="Jin L."/>
            <person name="Gu W."/>
            <person name="Wang Z."/>
            <person name="Zhao L."/>
            <person name="Shi B."/>
            <person name="Wen H."/>
            <person name="Lin R."/>
            <person name="Jones M.K."/>
            <person name="Brejova B."/>
            <person name="Vinar T."/>
            <person name="Zhao G."/>
            <person name="McManus D.P."/>
            <person name="Chen Z."/>
            <person name="Zhou Y."/>
            <person name="Wang S."/>
        </authorList>
    </citation>
    <scope>NUCLEOTIDE SEQUENCE [LARGE SCALE GENOMIC DNA]</scope>
</reference>
<dbReference type="InterPro" id="IPR000387">
    <property type="entry name" value="Tyr_Pase_dom"/>
</dbReference>
<dbReference type="STRING" id="6210.W6U815"/>
<comment type="caution">
    <text evidence="16">The sequence shown here is derived from an EMBL/GenBank/DDBJ whole genome shotgun (WGS) entry which is preliminary data.</text>
</comment>
<evidence type="ECO:0000256" key="10">
    <source>
        <dbReference type="ARBA" id="ARBA00051722"/>
    </source>
</evidence>
<dbReference type="PANTHER" id="PTHR46957:SF3">
    <property type="entry name" value="CYTOKINE RECEPTOR"/>
    <property type="match status" value="1"/>
</dbReference>
<dbReference type="GO" id="GO:0016020">
    <property type="term" value="C:membrane"/>
    <property type="evidence" value="ECO:0007669"/>
    <property type="project" value="UniProtKB-SubCell"/>
</dbReference>
<dbReference type="InterPro" id="IPR029021">
    <property type="entry name" value="Prot-tyrosine_phosphatase-like"/>
</dbReference>
<feature type="transmembrane region" description="Helical" evidence="12">
    <location>
        <begin position="1320"/>
        <end position="1339"/>
    </location>
</feature>
<dbReference type="Pfam" id="PF00041">
    <property type="entry name" value="fn3"/>
    <property type="match status" value="2"/>
</dbReference>
<dbReference type="SMART" id="SM00060">
    <property type="entry name" value="FN3"/>
    <property type="match status" value="5"/>
</dbReference>
<dbReference type="PROSITE" id="PS50055">
    <property type="entry name" value="TYR_PHOSPHATASE_PTP"/>
    <property type="match status" value="2"/>
</dbReference>
<sequence length="1699" mass="191400">MRRKFQNQFHVPRAPADLQCLERGPTYASLRWFSSRSGDGTQPDSSRSLHVPITSYTLIVTDLDADNRRQAMKRKLTDISPWKVQPDGSVHLKVTDLKPDHRYTAEVYALSTKFGISDASNKITFKTLEMLPSQPLNFRGVSSTPTSIQLIWSPPESPHGMTILDYQLQCRSVSEIGVTNLPQTPLTISISAKQTGWTIKMLQPDTLYQVSLSARTHHGVGVPAKLEIRTLSNLPSPPQDLTLDNFQKETALTGGGFSRDYIVLKLRWKPPAETHGELKGYQVSFRLVGPPELLMMTKPAEGKAGKLSDGAQITPTHAVRRNVTGTSYTSTQIDNILEISWSPPPKESRNGIIIGYQVHYYEFGSPQNTANYQNTTQTFLRIDDLQERTVYTFRVRAFTSSGPGPWSASNTLRTTADLPDPPTQIKAERINQRQIKVTWSLPRRSTHHISSDLQQRSTPVTGFRICYAAHDSVVDPSRKRVLEVGAVTMATLDDVSPTESYNIKIQSRGTDKRFGNWSDPVMVGESQDSVYHPRRVADLRCFGVKPLEFTNPAEASVKVTWLPPPDQRVLKEYEIQISGIKSFTNELNDPVRLTLGPKKLTVSLTKQSAFGEHLGLQNDFRLRDQDSLLVHTIDKLEPNAVFDIEVRPVYETLSDRQRGEAEALWERTSCRTRMHPPVNITAPVPVAFKADTNEVLVRLQRVSENLGPIRRYYLIISSLERAGVLISTDHIDWHSELLRIAPGVNKAETRVAAEFTQLAFDSTQLEIQVGGREEFTRNRRSVAWKVSPEVGRASSKILDDDSSQYHSDILLYDCRLSRGKRYKAILLACIYPDVQYAVPLHKRPNLSYYNGNQAGSKIITDSVDKGDEYEDSINPNYCSSSRWSVTFTPEESLIVTKANGISDLAGSGGESSTNGVINRTGPSFFTIILVTVIIGLALVALVCIAVQCFFRRRSKQQRNSIGAKLPKTDNSLKVPLMPPSHHKSLVPGIDPAEMHPVNSSHSPGVRASPPPQTSEVLEHGPPTQALSAPGTPLQQTPQFMLGQTLPNQSPISLNHLAVHVANLKSFDNNGLYKEYEAIDSGSGFTWQHANMELNKAKNRYANVIAYDHSRVILSQLPGVPCSDYINANYLDGYQRPNAYIATQGPLPETFGDFWRMVWEQNSRVIVMMTKLEERSRLKCDQYWPSRGTEIYQIYLENEPRSPSIDFAAFAVTLLDATDYAYYTIRTFSLQKMARTSASDKTTSQNPHNNYTDDTVNLQPLSELRQIKHFQFTAWPDCGAPEQPQPLLLFIRQDPQSSIVLLGLEEQVCLQSSFPSTQSMVLHYSSMLVFGAFIVIDSQLDRIRAENTVDIFGAVSRMRARRNFMVQTEQQYAFLYEVMVEAVQLTGSEVTAHNLYNYVMKLRQTAPTSMLSMYLEDHANRGALKVNFPTSMSTLELEFQRVSINLQVSSQCTSALLPENRNKNRLDSVLPYEYNRVVLSTVRGVEGADYINASFVDGYWHERAYIATQAPLASTTKDFWRMVWEHNSPIIVMLSQTVENGKEQCFQYWPSERSQRYEQFLVEPMVEYNMPSFVLREFCVTNIQEGQSRTLRQFQFSDWPDNGVAISRASETLIELISQVHKTQVQFGQDGPIIVHCSAGAGRTGIFVALSILLERMRCEGMVDLLLTTRLLRSQRSHMIEDESQYAFCYTALLEFLAAF</sequence>
<dbReference type="InterPro" id="IPR050713">
    <property type="entry name" value="RTP_Phos/Ushers"/>
</dbReference>
<feature type="domain" description="Fibronectin type-III" evidence="15">
    <location>
        <begin position="134"/>
        <end position="237"/>
    </location>
</feature>
<evidence type="ECO:0000256" key="7">
    <source>
        <dbReference type="ARBA" id="ARBA00022989"/>
    </source>
</evidence>
<dbReference type="Proteomes" id="UP000019149">
    <property type="component" value="Unassembled WGS sequence"/>
</dbReference>
<keyword evidence="4" id="KW-0732">Signal</keyword>
<dbReference type="InterPro" id="IPR013783">
    <property type="entry name" value="Ig-like_fold"/>
</dbReference>
<evidence type="ECO:0000256" key="1">
    <source>
        <dbReference type="ARBA" id="ARBA00004167"/>
    </source>
</evidence>
<keyword evidence="16" id="KW-0675">Receptor</keyword>
<keyword evidence="5" id="KW-0378">Hydrolase</keyword>
<dbReference type="FunFam" id="3.90.190.10:FF:000102">
    <property type="entry name" value="Receptor-type tyrosine-protein phosphatase"/>
    <property type="match status" value="1"/>
</dbReference>
<feature type="compositionally biased region" description="Polar residues" evidence="11">
    <location>
        <begin position="404"/>
        <end position="414"/>
    </location>
</feature>
<feature type="domain" description="Tyrosine-protein phosphatase" evidence="13">
    <location>
        <begin position="1434"/>
        <end position="1695"/>
    </location>
</feature>
<dbReference type="RefSeq" id="XP_024345738.1">
    <property type="nucleotide sequence ID" value="XM_024499846.1"/>
</dbReference>
<comment type="catalytic activity">
    <reaction evidence="10">
        <text>O-phospho-L-tyrosyl-[protein] + H2O = L-tyrosyl-[protein] + phosphate</text>
        <dbReference type="Rhea" id="RHEA:10684"/>
        <dbReference type="Rhea" id="RHEA-COMP:10136"/>
        <dbReference type="Rhea" id="RHEA-COMP:20101"/>
        <dbReference type="ChEBI" id="CHEBI:15377"/>
        <dbReference type="ChEBI" id="CHEBI:43474"/>
        <dbReference type="ChEBI" id="CHEBI:46858"/>
        <dbReference type="ChEBI" id="CHEBI:61978"/>
        <dbReference type="EC" id="3.1.3.48"/>
    </reaction>
</comment>
<dbReference type="SUPFAM" id="SSF52799">
    <property type="entry name" value="(Phosphotyrosine protein) phosphatases II"/>
    <property type="match status" value="2"/>
</dbReference>
<dbReference type="PANTHER" id="PTHR46957">
    <property type="entry name" value="CYTOKINE RECEPTOR"/>
    <property type="match status" value="1"/>
</dbReference>
<gene>
    <name evidence="16" type="ORF">EGR_10597</name>
</gene>
<dbReference type="InterPro" id="IPR003961">
    <property type="entry name" value="FN3_dom"/>
</dbReference>
<dbReference type="CDD" id="cd00063">
    <property type="entry name" value="FN3"/>
    <property type="match status" value="4"/>
</dbReference>
<feature type="domain" description="Fibronectin type-III" evidence="15">
    <location>
        <begin position="421"/>
        <end position="529"/>
    </location>
</feature>
<dbReference type="CTD" id="36346312"/>
<dbReference type="PROSITE" id="PS50853">
    <property type="entry name" value="FN3"/>
    <property type="match status" value="4"/>
</dbReference>
<dbReference type="InterPro" id="IPR016130">
    <property type="entry name" value="Tyr_Pase_AS"/>
</dbReference>
<evidence type="ECO:0000313" key="16">
    <source>
        <dbReference type="EMBL" id="EUB54542.1"/>
    </source>
</evidence>
<evidence type="ECO:0000256" key="9">
    <source>
        <dbReference type="ARBA" id="ARBA00023180"/>
    </source>
</evidence>
<dbReference type="OrthoDB" id="10253954at2759"/>
<dbReference type="SMART" id="SM00404">
    <property type="entry name" value="PTPc_motif"/>
    <property type="match status" value="2"/>
</dbReference>
<dbReference type="PROSITE" id="PS50056">
    <property type="entry name" value="TYR_PHOSPHATASE_2"/>
    <property type="match status" value="2"/>
</dbReference>
<dbReference type="Pfam" id="PF00102">
    <property type="entry name" value="Y_phosphatase"/>
    <property type="match status" value="2"/>
</dbReference>
<feature type="domain" description="Fibronectin type-III" evidence="15">
    <location>
        <begin position="14"/>
        <end position="130"/>
    </location>
</feature>
<dbReference type="InterPro" id="IPR036116">
    <property type="entry name" value="FN3_sf"/>
</dbReference>
<keyword evidence="9" id="KW-0325">Glycoprotein</keyword>
<keyword evidence="7 12" id="KW-1133">Transmembrane helix</keyword>
<feature type="region of interest" description="Disordered" evidence="11">
    <location>
        <begin position="404"/>
        <end position="423"/>
    </location>
</feature>
<dbReference type="Gene3D" id="2.60.40.10">
    <property type="entry name" value="Immunoglobulins"/>
    <property type="match status" value="5"/>
</dbReference>
<evidence type="ECO:0000256" key="12">
    <source>
        <dbReference type="SAM" id="Phobius"/>
    </source>
</evidence>
<evidence type="ECO:0000256" key="4">
    <source>
        <dbReference type="ARBA" id="ARBA00022729"/>
    </source>
</evidence>
<organism evidence="16 17">
    <name type="scientific">Echinococcus granulosus</name>
    <name type="common">Hydatid tapeworm</name>
    <dbReference type="NCBI Taxonomy" id="6210"/>
    <lineage>
        <taxon>Eukaryota</taxon>
        <taxon>Metazoa</taxon>
        <taxon>Spiralia</taxon>
        <taxon>Lophotrochozoa</taxon>
        <taxon>Platyhelminthes</taxon>
        <taxon>Cestoda</taxon>
        <taxon>Eucestoda</taxon>
        <taxon>Cyclophyllidea</taxon>
        <taxon>Taeniidae</taxon>
        <taxon>Echinococcus</taxon>
        <taxon>Echinococcus granulosus group</taxon>
    </lineage>
</organism>
<keyword evidence="8 12" id="KW-0472">Membrane</keyword>
<dbReference type="Gene3D" id="3.90.190.10">
    <property type="entry name" value="Protein tyrosine phosphatase superfamily"/>
    <property type="match status" value="2"/>
</dbReference>
<feature type="domain" description="Tyrosine specific protein phosphatases" evidence="14">
    <location>
        <begin position="1330"/>
        <end position="1372"/>
    </location>
</feature>
<dbReference type="SUPFAM" id="SSF49265">
    <property type="entry name" value="Fibronectin type III"/>
    <property type="match status" value="4"/>
</dbReference>
<evidence type="ECO:0000259" key="14">
    <source>
        <dbReference type="PROSITE" id="PS50056"/>
    </source>
</evidence>
<evidence type="ECO:0000256" key="3">
    <source>
        <dbReference type="ARBA" id="ARBA00022692"/>
    </source>
</evidence>
<keyword evidence="3 12" id="KW-0812">Transmembrane</keyword>
<dbReference type="GeneID" id="36346312"/>
<accession>W6U815</accession>
<feature type="domain" description="Tyrosine specific protein phosphatases" evidence="14">
    <location>
        <begin position="1610"/>
        <end position="1686"/>
    </location>
</feature>
<evidence type="ECO:0000256" key="6">
    <source>
        <dbReference type="ARBA" id="ARBA00022912"/>
    </source>
</evidence>
<name>W6U815_ECHGR</name>
<dbReference type="GO" id="GO:0004725">
    <property type="term" value="F:protein tyrosine phosphatase activity"/>
    <property type="evidence" value="ECO:0007669"/>
    <property type="project" value="UniProtKB-EC"/>
</dbReference>
<dbReference type="InterPro" id="IPR000242">
    <property type="entry name" value="PTP_cat"/>
</dbReference>
<evidence type="ECO:0000259" key="15">
    <source>
        <dbReference type="PROSITE" id="PS50853"/>
    </source>
</evidence>
<evidence type="ECO:0000256" key="2">
    <source>
        <dbReference type="ARBA" id="ARBA00013064"/>
    </source>
</evidence>
<evidence type="ECO:0000256" key="5">
    <source>
        <dbReference type="ARBA" id="ARBA00022801"/>
    </source>
</evidence>
<dbReference type="PRINTS" id="PR00014">
    <property type="entry name" value="FNTYPEIII"/>
</dbReference>
<feature type="domain" description="Tyrosine-protein phosphatase" evidence="13">
    <location>
        <begin position="1071"/>
        <end position="1381"/>
    </location>
</feature>
<dbReference type="KEGG" id="egl:EGR_10597"/>
<feature type="domain" description="Fibronectin type-III" evidence="15">
    <location>
        <begin position="319"/>
        <end position="417"/>
    </location>
</feature>
<comment type="subcellular location">
    <subcellularLocation>
        <location evidence="1">Membrane</location>
        <topology evidence="1">Single-pass membrane protein</topology>
    </subcellularLocation>
</comment>